<comment type="caution">
    <text evidence="1">The sequence shown here is derived from an EMBL/GenBank/DDBJ whole genome shotgun (WGS) entry which is preliminary data.</text>
</comment>
<protein>
    <submittedName>
        <fullName evidence="1">5867_t:CDS:1</fullName>
    </submittedName>
</protein>
<reference evidence="1" key="1">
    <citation type="submission" date="2021-06" db="EMBL/GenBank/DDBJ databases">
        <authorList>
            <person name="Kallberg Y."/>
            <person name="Tangrot J."/>
            <person name="Rosling A."/>
        </authorList>
    </citation>
    <scope>NUCLEOTIDE SEQUENCE</scope>
    <source>
        <strain evidence="1">AU212A</strain>
    </source>
</reference>
<sequence>KLTVDKNVDRVIHTAYQLYLLVNMNIDTQNMIAKEIADLVIIEIEKGDEFS</sequence>
<proteinExistence type="predicted"/>
<evidence type="ECO:0000313" key="2">
    <source>
        <dbReference type="Proteomes" id="UP000789860"/>
    </source>
</evidence>
<dbReference type="EMBL" id="CAJVPM010025593">
    <property type="protein sequence ID" value="CAG8658545.1"/>
    <property type="molecule type" value="Genomic_DNA"/>
</dbReference>
<name>A0ACA9NJF0_9GLOM</name>
<feature type="non-terminal residue" evidence="1">
    <location>
        <position position="1"/>
    </location>
</feature>
<dbReference type="Proteomes" id="UP000789860">
    <property type="component" value="Unassembled WGS sequence"/>
</dbReference>
<keyword evidence="2" id="KW-1185">Reference proteome</keyword>
<gene>
    <name evidence="1" type="ORF">SCALOS_LOCUS8944</name>
</gene>
<evidence type="ECO:0000313" key="1">
    <source>
        <dbReference type="EMBL" id="CAG8658545.1"/>
    </source>
</evidence>
<organism evidence="1 2">
    <name type="scientific">Scutellospora calospora</name>
    <dbReference type="NCBI Taxonomy" id="85575"/>
    <lineage>
        <taxon>Eukaryota</taxon>
        <taxon>Fungi</taxon>
        <taxon>Fungi incertae sedis</taxon>
        <taxon>Mucoromycota</taxon>
        <taxon>Glomeromycotina</taxon>
        <taxon>Glomeromycetes</taxon>
        <taxon>Diversisporales</taxon>
        <taxon>Gigasporaceae</taxon>
        <taxon>Scutellospora</taxon>
    </lineage>
</organism>
<accession>A0ACA9NJF0</accession>